<dbReference type="EMBL" id="CP092625">
    <property type="protein sequence ID" value="UMM42396.1"/>
    <property type="molecule type" value="Genomic_DNA"/>
</dbReference>
<gene>
    <name evidence="2" type="ORF">L5515_018242</name>
</gene>
<evidence type="ECO:0000313" key="2">
    <source>
        <dbReference type="EMBL" id="UMM42396.1"/>
    </source>
</evidence>
<keyword evidence="3" id="KW-1185">Reference proteome</keyword>
<organism evidence="2 3">
    <name type="scientific">Caenorhabditis briggsae</name>
    <dbReference type="NCBI Taxonomy" id="6238"/>
    <lineage>
        <taxon>Eukaryota</taxon>
        <taxon>Metazoa</taxon>
        <taxon>Ecdysozoa</taxon>
        <taxon>Nematoda</taxon>
        <taxon>Chromadorea</taxon>
        <taxon>Rhabditida</taxon>
        <taxon>Rhabditina</taxon>
        <taxon>Rhabditomorpha</taxon>
        <taxon>Rhabditoidea</taxon>
        <taxon>Rhabditidae</taxon>
        <taxon>Peloderinae</taxon>
        <taxon>Caenorhabditis</taxon>
    </lineage>
</organism>
<protein>
    <submittedName>
        <fullName evidence="2">Uncharacterized protein</fullName>
    </submittedName>
</protein>
<feature type="coiled-coil region" evidence="1">
    <location>
        <begin position="34"/>
        <end position="89"/>
    </location>
</feature>
<keyword evidence="1" id="KW-0175">Coiled coil</keyword>
<dbReference type="KEGG" id="cbr:CBG_16687"/>
<dbReference type="Proteomes" id="UP000829354">
    <property type="component" value="Chromosome X"/>
</dbReference>
<evidence type="ECO:0000256" key="1">
    <source>
        <dbReference type="SAM" id="Coils"/>
    </source>
</evidence>
<name>A0AAE9FBT5_CAEBR</name>
<dbReference type="AlphaFoldDB" id="A0AAE9FBT5"/>
<reference evidence="2 3" key="1">
    <citation type="submission" date="2022-04" db="EMBL/GenBank/DDBJ databases">
        <title>Chromosome-level reference genomes for two strains of Caenorhabditis briggsae: an improved platform for comparative genomics.</title>
        <authorList>
            <person name="Stevens L."/>
            <person name="Andersen E."/>
        </authorList>
    </citation>
    <scope>NUCLEOTIDE SEQUENCE [LARGE SCALE GENOMIC DNA]</scope>
    <source>
        <strain evidence="2">VX34</strain>
        <tissue evidence="2">Whole-organism</tissue>
    </source>
</reference>
<sequence length="113" mass="13294">MSYSPSSAQPEIKPIPHKTPGMVGSCAQYLNFKIRQLEDTVHNCSQNLDGSRNECYEELRYSGEKELEVKKLMNQLDEYRLIVDSHQKEILKIRAMGYERNHFLETRNFNLRD</sequence>
<proteinExistence type="predicted"/>
<accession>A0AAE9FBT5</accession>
<evidence type="ECO:0000313" key="3">
    <source>
        <dbReference type="Proteomes" id="UP000829354"/>
    </source>
</evidence>